<dbReference type="RefSeq" id="YP_009124803.1">
    <property type="nucleotide sequence ID" value="NC_026590.1"/>
</dbReference>
<dbReference type="EMBL" id="KJ567043">
    <property type="protein sequence ID" value="AID58880.1"/>
    <property type="molecule type" value="Genomic_DNA"/>
</dbReference>
<evidence type="ECO:0000313" key="2">
    <source>
        <dbReference type="Proteomes" id="UP000027491"/>
    </source>
</evidence>
<proteinExistence type="predicted"/>
<name>A0A068F8P5_9CAUD</name>
<keyword evidence="2" id="KW-1185">Reference proteome</keyword>
<organism evidence="1 2">
    <name type="scientific">Mycobacterium phage Gaia</name>
    <dbReference type="NCBI Taxonomy" id="1486472"/>
    <lineage>
        <taxon>Viruses</taxon>
        <taxon>Duplodnaviria</taxon>
        <taxon>Heunggongvirae</taxon>
        <taxon>Uroviricota</taxon>
        <taxon>Caudoviricetes</taxon>
        <taxon>Gaiavirus</taxon>
        <taxon>Gaiavirus gaia</taxon>
    </lineage>
</organism>
<dbReference type="OrthoDB" id="18075at10239"/>
<sequence>MGEIKLGPRRWIAWKLVQLAYRIYDAERYERIYVNDPDGNLVFEAVVIGDLYGCGISSIFRDGAELPARSVIHWDEDYRPDWLEGDLEA</sequence>
<dbReference type="GeneID" id="23679567"/>
<evidence type="ECO:0000313" key="1">
    <source>
        <dbReference type="EMBL" id="AID58880.1"/>
    </source>
</evidence>
<dbReference type="Proteomes" id="UP000027491">
    <property type="component" value="Segment"/>
</dbReference>
<reference evidence="1 2" key="1">
    <citation type="submission" date="2014-03" db="EMBL/GenBank/DDBJ databases">
        <authorList>
            <person name="Yoder B.A."/>
            <person name="Colicchio M.A."/>
            <person name="Schafer C.E."/>
            <person name="Abrahim M.R."/>
            <person name="Adkins N.L."/>
            <person name="Burke K.A."/>
            <person name="Churilla B.M."/>
            <person name="Cohen K.L."/>
            <person name="Fasoranti T.O."/>
            <person name="Genkil J.S."/>
            <person name="Kramer Z.J."/>
            <person name="Prout A.K."/>
            <person name="Schwarz A.G."/>
            <person name="Tish M."/>
            <person name="Vispute N."/>
            <person name="Wilkes K.E."/>
            <person name="Williams C.R."/>
            <person name="Xiao X."/>
            <person name="Yu V.J."/>
            <person name="Lapin J.S."/>
            <person name="Ott C.T."/>
            <person name="Walburn T.D."/>
            <person name="Bradley K.W."/>
            <person name="Clarke D.Q."/>
            <person name="Lewis M.F."/>
            <person name="Barker L.P."/>
            <person name="Bailey C."/>
            <person name="Asai D.J."/>
            <person name="Bowman C.A."/>
            <person name="Russell D.A."/>
            <person name="Pope W.H."/>
            <person name="Jacobs-Sera D."/>
            <person name="Hendrix R.W."/>
            <person name="Hatfull G.F."/>
        </authorList>
    </citation>
    <scope>NUCLEOTIDE SEQUENCE [LARGE SCALE GENOMIC DNA]</scope>
</reference>
<gene>
    <name evidence="1" type="primary">61</name>
    <name evidence="1" type="ORF">PBI_GAIA_61</name>
</gene>
<dbReference type="KEGG" id="vg:23679567"/>
<accession>A0A068F8P5</accession>
<protein>
    <submittedName>
        <fullName evidence="1">Uncharacterized protein</fullName>
    </submittedName>
</protein>